<dbReference type="Proteomes" id="UP001524499">
    <property type="component" value="Unassembled WGS sequence"/>
</dbReference>
<evidence type="ECO:0000259" key="5">
    <source>
        <dbReference type="PROSITE" id="PS00715"/>
    </source>
</evidence>
<name>A0ABT1TB53_9GAMM</name>
<dbReference type="InterPro" id="IPR050239">
    <property type="entry name" value="Sigma-70_RNA_pol_init_factors"/>
</dbReference>
<organism evidence="6 7">
    <name type="scientific">Methylomonas subterranea</name>
    <dbReference type="NCBI Taxonomy" id="2952225"/>
    <lineage>
        <taxon>Bacteria</taxon>
        <taxon>Pseudomonadati</taxon>
        <taxon>Pseudomonadota</taxon>
        <taxon>Gammaproteobacteria</taxon>
        <taxon>Methylococcales</taxon>
        <taxon>Methylococcaceae</taxon>
        <taxon>Methylomonas</taxon>
    </lineage>
</organism>
<dbReference type="SUPFAM" id="SSF88659">
    <property type="entry name" value="Sigma3 and sigma4 domains of RNA polymerase sigma factors"/>
    <property type="match status" value="1"/>
</dbReference>
<evidence type="ECO:0000256" key="4">
    <source>
        <dbReference type="ARBA" id="ARBA00023163"/>
    </source>
</evidence>
<evidence type="ECO:0000256" key="1">
    <source>
        <dbReference type="ARBA" id="ARBA00023015"/>
    </source>
</evidence>
<dbReference type="InterPro" id="IPR007630">
    <property type="entry name" value="RNA_pol_sigma70_r4"/>
</dbReference>
<dbReference type="Gene3D" id="1.10.10.10">
    <property type="entry name" value="Winged helix-like DNA-binding domain superfamily/Winged helix DNA-binding domain"/>
    <property type="match status" value="1"/>
</dbReference>
<evidence type="ECO:0000256" key="3">
    <source>
        <dbReference type="ARBA" id="ARBA00023125"/>
    </source>
</evidence>
<dbReference type="RefSeq" id="WP_256600296.1">
    <property type="nucleotide sequence ID" value="NZ_JANIBJ010000001.1"/>
</dbReference>
<dbReference type="SUPFAM" id="SSF88946">
    <property type="entry name" value="Sigma2 domain of RNA polymerase sigma factors"/>
    <property type="match status" value="1"/>
</dbReference>
<dbReference type="Pfam" id="PF04542">
    <property type="entry name" value="Sigma70_r2"/>
    <property type="match status" value="1"/>
</dbReference>
<evidence type="ECO:0000313" key="7">
    <source>
        <dbReference type="Proteomes" id="UP001524499"/>
    </source>
</evidence>
<accession>A0ABT1TB53</accession>
<evidence type="ECO:0000256" key="2">
    <source>
        <dbReference type="ARBA" id="ARBA00023082"/>
    </source>
</evidence>
<keyword evidence="4" id="KW-0804">Transcription</keyword>
<comment type="caution">
    <text evidence="6">The sequence shown here is derived from an EMBL/GenBank/DDBJ whole genome shotgun (WGS) entry which is preliminary data.</text>
</comment>
<protein>
    <submittedName>
        <fullName evidence="6">Sigma-70 family RNA polymerase sigma factor</fullName>
    </submittedName>
</protein>
<sequence>MSASAEVVTHTAHCASESEQVILACRVEKARRQLLELLLENKQVAELIVGQLLSDLKKGTDCSDIVLVKNTEDYKASLQRFMGEFGDQEPIRERLLDEDRLTGTYNVVQDYRFVQVLGDIPRERLRISPLALRILRGLDFLSIYLIEVSEVVENKLGLRGELEPSYKARLQASRYQLKSLRQEMIASNTGLVAFVAHKYKTVSLSFEDLMQEGMVGLIKAVDRFDSARGNCFSTYAVYWIRQAISRLIVKQDKVVPLPVALAEKSSPIFEVMRNTYLLHERWPTFAELKASCDLSEQEIKTISSYYQSTYMQDGGGSEEDDAMSLMEKMQQQQFNLPLQDLIDTDLVSYMDRAVATLPEKQAVILSMRFGLKNHTEMTLQAVADQLQVTRERVRQIQNEALQKLKQQFGFDLMLFLEPKDT</sequence>
<dbReference type="PANTHER" id="PTHR30603:SF60">
    <property type="entry name" value="RNA POLYMERASE SIGMA FACTOR RPOD"/>
    <property type="match status" value="1"/>
</dbReference>
<dbReference type="InterPro" id="IPR007627">
    <property type="entry name" value="RNA_pol_sigma70_r2"/>
</dbReference>
<dbReference type="Gene3D" id="1.10.601.10">
    <property type="entry name" value="RNA Polymerase Primary Sigma Factor"/>
    <property type="match status" value="1"/>
</dbReference>
<dbReference type="PANTHER" id="PTHR30603">
    <property type="entry name" value="RNA POLYMERASE SIGMA FACTOR RPO"/>
    <property type="match status" value="1"/>
</dbReference>
<dbReference type="EMBL" id="JANIBJ010000001">
    <property type="protein sequence ID" value="MCQ8102689.1"/>
    <property type="molecule type" value="Genomic_DNA"/>
</dbReference>
<keyword evidence="3" id="KW-0238">DNA-binding</keyword>
<keyword evidence="1" id="KW-0805">Transcription regulation</keyword>
<dbReference type="PRINTS" id="PR00046">
    <property type="entry name" value="SIGMA70FCT"/>
</dbReference>
<keyword evidence="2" id="KW-0731">Sigma factor</keyword>
<keyword evidence="7" id="KW-1185">Reference proteome</keyword>
<dbReference type="CDD" id="cd06171">
    <property type="entry name" value="Sigma70_r4"/>
    <property type="match status" value="1"/>
</dbReference>
<dbReference type="InterPro" id="IPR036388">
    <property type="entry name" value="WH-like_DNA-bd_sf"/>
</dbReference>
<proteinExistence type="predicted"/>
<dbReference type="InterPro" id="IPR013324">
    <property type="entry name" value="RNA_pol_sigma_r3/r4-like"/>
</dbReference>
<reference evidence="6 7" key="1">
    <citation type="submission" date="2022-07" db="EMBL/GenBank/DDBJ databases">
        <title>Methylomonas rivi sp. nov., Methylomonas rosea sp. nov., Methylomonas aureus sp. nov. and Methylomonas subterranea sp. nov., four novel methanotrophs isolated from a freshwater creek and the deep terrestrial subsurface.</title>
        <authorList>
            <person name="Abin C."/>
            <person name="Sankaranarayanan K."/>
            <person name="Garner C."/>
            <person name="Sindelar R."/>
            <person name="Kotary K."/>
            <person name="Garner R."/>
            <person name="Barclay S."/>
            <person name="Lawson P."/>
            <person name="Krumholz L."/>
        </authorList>
    </citation>
    <scope>NUCLEOTIDE SEQUENCE [LARGE SCALE GENOMIC DNA]</scope>
    <source>
        <strain evidence="6 7">SURF-2</strain>
    </source>
</reference>
<dbReference type="NCBIfam" id="TIGR02937">
    <property type="entry name" value="sigma70-ECF"/>
    <property type="match status" value="1"/>
</dbReference>
<dbReference type="InterPro" id="IPR000943">
    <property type="entry name" value="RNA_pol_sigma70"/>
</dbReference>
<dbReference type="InterPro" id="IPR014284">
    <property type="entry name" value="RNA_pol_sigma-70_dom"/>
</dbReference>
<evidence type="ECO:0000313" key="6">
    <source>
        <dbReference type="EMBL" id="MCQ8102689.1"/>
    </source>
</evidence>
<dbReference type="InterPro" id="IPR013325">
    <property type="entry name" value="RNA_pol_sigma_r2"/>
</dbReference>
<feature type="domain" description="RNA polymerase sigma-70" evidence="5">
    <location>
        <begin position="208"/>
        <end position="221"/>
    </location>
</feature>
<dbReference type="PROSITE" id="PS00715">
    <property type="entry name" value="SIGMA70_1"/>
    <property type="match status" value="1"/>
</dbReference>
<dbReference type="Pfam" id="PF04545">
    <property type="entry name" value="Sigma70_r4"/>
    <property type="match status" value="1"/>
</dbReference>
<gene>
    <name evidence="6" type="ORF">NP590_01120</name>
</gene>